<keyword evidence="3" id="KW-1185">Reference proteome</keyword>
<proteinExistence type="predicted"/>
<feature type="compositionally biased region" description="Low complexity" evidence="1">
    <location>
        <begin position="13"/>
        <end position="27"/>
    </location>
</feature>
<evidence type="ECO:0000313" key="2">
    <source>
        <dbReference type="EMBL" id="MEC4721334.1"/>
    </source>
</evidence>
<organism evidence="2 3">
    <name type="scientific">Noviherbaspirillum album</name>
    <dbReference type="NCBI Taxonomy" id="3080276"/>
    <lineage>
        <taxon>Bacteria</taxon>
        <taxon>Pseudomonadati</taxon>
        <taxon>Pseudomonadota</taxon>
        <taxon>Betaproteobacteria</taxon>
        <taxon>Burkholderiales</taxon>
        <taxon>Oxalobacteraceae</taxon>
        <taxon>Noviherbaspirillum</taxon>
    </lineage>
</organism>
<gene>
    <name evidence="2" type="ORF">RY831_19390</name>
</gene>
<comment type="caution">
    <text evidence="2">The sequence shown here is derived from an EMBL/GenBank/DDBJ whole genome shotgun (WGS) entry which is preliminary data.</text>
</comment>
<feature type="region of interest" description="Disordered" evidence="1">
    <location>
        <begin position="1"/>
        <end position="28"/>
    </location>
</feature>
<dbReference type="EMBL" id="JAWIIV010000017">
    <property type="protein sequence ID" value="MEC4721334.1"/>
    <property type="molecule type" value="Genomic_DNA"/>
</dbReference>
<feature type="compositionally biased region" description="Pro residues" evidence="1">
    <location>
        <begin position="1"/>
        <end position="12"/>
    </location>
</feature>
<dbReference type="Proteomes" id="UP001352263">
    <property type="component" value="Unassembled WGS sequence"/>
</dbReference>
<evidence type="ECO:0000313" key="3">
    <source>
        <dbReference type="Proteomes" id="UP001352263"/>
    </source>
</evidence>
<reference evidence="2 3" key="1">
    <citation type="submission" date="2023-10" db="EMBL/GenBank/DDBJ databases">
        <title>Noviherbaspirillum sp. CPCC 100848 genome assembly.</title>
        <authorList>
            <person name="Li X.Y."/>
            <person name="Fang X.M."/>
        </authorList>
    </citation>
    <scope>NUCLEOTIDE SEQUENCE [LARGE SCALE GENOMIC DNA]</scope>
    <source>
        <strain evidence="2 3">CPCC 100848</strain>
    </source>
</reference>
<evidence type="ECO:0000256" key="1">
    <source>
        <dbReference type="SAM" id="MobiDB-lite"/>
    </source>
</evidence>
<name>A0ABU6JDW2_9BURK</name>
<protein>
    <submittedName>
        <fullName evidence="2">Uncharacterized protein</fullName>
    </submittedName>
</protein>
<accession>A0ABU6JDW2</accession>
<sequence length="162" mass="16072">MAPGTAPPPPARNPSAAGPADDQAAAQVQRRLGQGFPQAAPDRGQVDAVEFLAQQQAGAGIGIIEGVEYAAGTAQGGNAGVGLAHQGVEAEGGGKGPGGEALLDGQSQRSGAVGGLALVVVEQALELVEVGNGGRAQESEAGHGGRMLSERNQQQRAMLAFF</sequence>